<dbReference type="Proteomes" id="UP000580250">
    <property type="component" value="Unassembled WGS sequence"/>
</dbReference>
<accession>A0A6V7V5B6</accession>
<gene>
    <name evidence="2" type="ORF">MENT_LOCUS21550</name>
</gene>
<keyword evidence="1" id="KW-1133">Transmembrane helix</keyword>
<feature type="transmembrane region" description="Helical" evidence="1">
    <location>
        <begin position="12"/>
        <end position="34"/>
    </location>
</feature>
<reference evidence="2 3" key="1">
    <citation type="submission" date="2020-08" db="EMBL/GenBank/DDBJ databases">
        <authorList>
            <person name="Koutsovoulos G."/>
            <person name="Danchin GJ E."/>
        </authorList>
    </citation>
    <scope>NUCLEOTIDE SEQUENCE [LARGE SCALE GENOMIC DNA]</scope>
</reference>
<evidence type="ECO:0000313" key="3">
    <source>
        <dbReference type="Proteomes" id="UP000580250"/>
    </source>
</evidence>
<sequence>MNRGVLRVFFKFYPLFSLINVPLIFSFSFLFYYFHVMLLIKNLSFLYHFLFPFKLTALTNDPITC</sequence>
<dbReference type="AlphaFoldDB" id="A0A6V7V5B6"/>
<name>A0A6V7V5B6_MELEN</name>
<organism evidence="2 3">
    <name type="scientific">Meloidogyne enterolobii</name>
    <name type="common">Root-knot nematode worm</name>
    <name type="synonym">Meloidogyne mayaguensis</name>
    <dbReference type="NCBI Taxonomy" id="390850"/>
    <lineage>
        <taxon>Eukaryota</taxon>
        <taxon>Metazoa</taxon>
        <taxon>Ecdysozoa</taxon>
        <taxon>Nematoda</taxon>
        <taxon>Chromadorea</taxon>
        <taxon>Rhabditida</taxon>
        <taxon>Tylenchina</taxon>
        <taxon>Tylenchomorpha</taxon>
        <taxon>Tylenchoidea</taxon>
        <taxon>Meloidogynidae</taxon>
        <taxon>Meloidogyninae</taxon>
        <taxon>Meloidogyne</taxon>
    </lineage>
</organism>
<dbReference type="EMBL" id="CAJEWN010000164">
    <property type="protein sequence ID" value="CAD2170168.1"/>
    <property type="molecule type" value="Genomic_DNA"/>
</dbReference>
<evidence type="ECO:0000313" key="2">
    <source>
        <dbReference type="EMBL" id="CAD2170168.1"/>
    </source>
</evidence>
<evidence type="ECO:0000256" key="1">
    <source>
        <dbReference type="SAM" id="Phobius"/>
    </source>
</evidence>
<proteinExistence type="predicted"/>
<keyword evidence="1" id="KW-0472">Membrane</keyword>
<comment type="caution">
    <text evidence="2">The sequence shown here is derived from an EMBL/GenBank/DDBJ whole genome shotgun (WGS) entry which is preliminary data.</text>
</comment>
<keyword evidence="1" id="KW-0812">Transmembrane</keyword>
<protein>
    <submittedName>
        <fullName evidence="2">Uncharacterized protein</fullName>
    </submittedName>
</protein>